<evidence type="ECO:0000256" key="2">
    <source>
        <dbReference type="ARBA" id="ARBA00022737"/>
    </source>
</evidence>
<dbReference type="InterPro" id="IPR011990">
    <property type="entry name" value="TPR-like_helical_dom_sf"/>
</dbReference>
<dbReference type="PANTHER" id="PTHR47926:SF378">
    <property type="entry name" value="PENTATRICOPEPTIDE REPEAT (PPR) SUPERFAMILY PROTEIN"/>
    <property type="match status" value="1"/>
</dbReference>
<feature type="repeat" description="PPR" evidence="3">
    <location>
        <begin position="342"/>
        <end position="376"/>
    </location>
</feature>
<feature type="repeat" description="PPR" evidence="3">
    <location>
        <begin position="443"/>
        <end position="477"/>
    </location>
</feature>
<protein>
    <recommendedName>
        <fullName evidence="4">DYW domain-containing protein</fullName>
    </recommendedName>
</protein>
<name>A0AAV5I053_9ROSI</name>
<dbReference type="Gene3D" id="1.25.40.10">
    <property type="entry name" value="Tetratricopeptide repeat domain"/>
    <property type="match status" value="3"/>
</dbReference>
<gene>
    <name evidence="5" type="ORF">SLEP1_g6554</name>
</gene>
<proteinExistence type="inferred from homology"/>
<evidence type="ECO:0000313" key="5">
    <source>
        <dbReference type="EMBL" id="GKU92891.1"/>
    </source>
</evidence>
<reference evidence="5 6" key="1">
    <citation type="journal article" date="2021" name="Commun. Biol.">
        <title>The genome of Shorea leprosula (Dipterocarpaceae) highlights the ecological relevance of drought in aseasonal tropical rainforests.</title>
        <authorList>
            <person name="Ng K.K.S."/>
            <person name="Kobayashi M.J."/>
            <person name="Fawcett J.A."/>
            <person name="Hatakeyama M."/>
            <person name="Paape T."/>
            <person name="Ng C.H."/>
            <person name="Ang C.C."/>
            <person name="Tnah L.H."/>
            <person name="Lee C.T."/>
            <person name="Nishiyama T."/>
            <person name="Sese J."/>
            <person name="O'Brien M.J."/>
            <person name="Copetti D."/>
            <person name="Mohd Noor M.I."/>
            <person name="Ong R.C."/>
            <person name="Putra M."/>
            <person name="Sireger I.Z."/>
            <person name="Indrioko S."/>
            <person name="Kosugi Y."/>
            <person name="Izuno A."/>
            <person name="Isagi Y."/>
            <person name="Lee S.L."/>
            <person name="Shimizu K.K."/>
        </authorList>
    </citation>
    <scope>NUCLEOTIDE SEQUENCE [LARGE SCALE GENOMIC DNA]</scope>
    <source>
        <strain evidence="5">214</strain>
    </source>
</reference>
<organism evidence="5 6">
    <name type="scientific">Rubroshorea leprosula</name>
    <dbReference type="NCBI Taxonomy" id="152421"/>
    <lineage>
        <taxon>Eukaryota</taxon>
        <taxon>Viridiplantae</taxon>
        <taxon>Streptophyta</taxon>
        <taxon>Embryophyta</taxon>
        <taxon>Tracheophyta</taxon>
        <taxon>Spermatophyta</taxon>
        <taxon>Magnoliopsida</taxon>
        <taxon>eudicotyledons</taxon>
        <taxon>Gunneridae</taxon>
        <taxon>Pentapetalae</taxon>
        <taxon>rosids</taxon>
        <taxon>malvids</taxon>
        <taxon>Malvales</taxon>
        <taxon>Dipterocarpaceae</taxon>
        <taxon>Rubroshorea</taxon>
    </lineage>
</organism>
<dbReference type="Pfam" id="PF14432">
    <property type="entry name" value="DYW_deaminase"/>
    <property type="match status" value="1"/>
</dbReference>
<dbReference type="InterPro" id="IPR032867">
    <property type="entry name" value="DYW_dom"/>
</dbReference>
<dbReference type="EMBL" id="BPVZ01000006">
    <property type="protein sequence ID" value="GKU92891.1"/>
    <property type="molecule type" value="Genomic_DNA"/>
</dbReference>
<dbReference type="FunFam" id="1.25.40.10:FF:000343">
    <property type="entry name" value="Pentatricopeptide repeat-containing protein At3g58590"/>
    <property type="match status" value="1"/>
</dbReference>
<dbReference type="PROSITE" id="PS51375">
    <property type="entry name" value="PPR"/>
    <property type="match status" value="4"/>
</dbReference>
<dbReference type="Pfam" id="PF13041">
    <property type="entry name" value="PPR_2"/>
    <property type="match status" value="3"/>
</dbReference>
<keyword evidence="6" id="KW-1185">Reference proteome</keyword>
<feature type="domain" description="DYW" evidence="4">
    <location>
        <begin position="673"/>
        <end position="749"/>
    </location>
</feature>
<dbReference type="PANTHER" id="PTHR47926">
    <property type="entry name" value="PENTATRICOPEPTIDE REPEAT-CONTAINING PROTEIN"/>
    <property type="match status" value="1"/>
</dbReference>
<dbReference type="Proteomes" id="UP001054252">
    <property type="component" value="Unassembled WGS sequence"/>
</dbReference>
<dbReference type="InterPro" id="IPR046960">
    <property type="entry name" value="PPR_At4g14850-like_plant"/>
</dbReference>
<dbReference type="Pfam" id="PF01535">
    <property type="entry name" value="PPR"/>
    <property type="match status" value="5"/>
</dbReference>
<dbReference type="AlphaFoldDB" id="A0AAV5I053"/>
<evidence type="ECO:0000259" key="4">
    <source>
        <dbReference type="Pfam" id="PF14432"/>
    </source>
</evidence>
<sequence>MGVPQNKIPSIKSANFSQIPSWVSLKTSPSSLKIPQSQQGQVENVYLVSLSRQGKLKEARDFLKEMDRAGVSVSPNSYECLLETCREIGSLSDGRLIHDRLRRMMTIPPLFLVNCVLQMYCDCGGFRDAEILFDGMRERNLTSWSILISAYAQMGNLEKAFWFFSQMLESEIRLNSSVYARLLKYLTHPSLLEIGKQMHSLILRTELGNSVSVNTAISNMYVKCGWLEGAQLLFDRMSEKNAVAWTGLLMGHVHAGKRKGALELFANMVRESVELDEFVFSIVLKACAGLKDLNSGRQIHGYIVKLGLEPEVSVGTPLVDLYVKCGSFESACQAFKRISDPNEASWSAMISGYCQMGKFEKSIKIFRSLRNKNGVLNSFVYTSIFQACSALADYNMGAQAHADAIKRGLVSYLCGESAMITMYSKCGRLDYANRAFESIEKPDTVAWTAIISGHAYHGNASEALRLFRKMQDSGLRPNAVTFVAVLTACSHSGLVADAKQYFELISKHYGLEPTIDHYDCMIDVYSRAGLLQEAFEVIKNMPFNPSVMSWKCLMSGCWIHKNLELGTMAAENLLQLDPDDTAGYILMFNLYASYGKWEEAARVRSMMTTRKLKKELSCSWITVKGNVHRFIVGDKHHPQTEEIYSKLKELNSSVANRENDLLTEEGVTCTLPEREQQLLDHSERLAMAFGLLSTPNNSPIVIFKNLRTCKHCHEFAKRVSMVTGRELIIRDSLRFHHFQSGQCSCNDYW</sequence>
<dbReference type="GO" id="GO:0009451">
    <property type="term" value="P:RNA modification"/>
    <property type="evidence" value="ECO:0007669"/>
    <property type="project" value="InterPro"/>
</dbReference>
<keyword evidence="2" id="KW-0677">Repeat</keyword>
<dbReference type="SUPFAM" id="SSF48452">
    <property type="entry name" value="TPR-like"/>
    <property type="match status" value="1"/>
</dbReference>
<evidence type="ECO:0000313" key="6">
    <source>
        <dbReference type="Proteomes" id="UP001054252"/>
    </source>
</evidence>
<accession>A0AAV5I053</accession>
<comment type="caution">
    <text evidence="5">The sequence shown here is derived from an EMBL/GenBank/DDBJ whole genome shotgun (WGS) entry which is preliminary data.</text>
</comment>
<dbReference type="FunFam" id="1.25.40.10:FF:000309">
    <property type="entry name" value="Pentatricopeptide repeat-containing protein, chloroplastic"/>
    <property type="match status" value="1"/>
</dbReference>
<dbReference type="GO" id="GO:0008270">
    <property type="term" value="F:zinc ion binding"/>
    <property type="evidence" value="ECO:0007669"/>
    <property type="project" value="InterPro"/>
</dbReference>
<dbReference type="NCBIfam" id="TIGR00756">
    <property type="entry name" value="PPR"/>
    <property type="match status" value="3"/>
</dbReference>
<evidence type="ECO:0000256" key="1">
    <source>
        <dbReference type="ARBA" id="ARBA00006643"/>
    </source>
</evidence>
<feature type="repeat" description="PPR" evidence="3">
    <location>
        <begin position="140"/>
        <end position="174"/>
    </location>
</feature>
<dbReference type="InterPro" id="IPR046848">
    <property type="entry name" value="E_motif"/>
</dbReference>
<dbReference type="FunFam" id="1.25.40.10:FF:000380">
    <property type="entry name" value="Pentatricopeptide repeat-containing protein, chloroplastic"/>
    <property type="match status" value="1"/>
</dbReference>
<dbReference type="FunFam" id="1.25.40.10:FF:000366">
    <property type="entry name" value="Pentatricopeptide (PPR) repeat-containing protein"/>
    <property type="match status" value="1"/>
</dbReference>
<dbReference type="InterPro" id="IPR002885">
    <property type="entry name" value="PPR_rpt"/>
</dbReference>
<feature type="repeat" description="PPR" evidence="3">
    <location>
        <begin position="241"/>
        <end position="275"/>
    </location>
</feature>
<dbReference type="Pfam" id="PF20431">
    <property type="entry name" value="E_motif"/>
    <property type="match status" value="1"/>
</dbReference>
<evidence type="ECO:0000256" key="3">
    <source>
        <dbReference type="PROSITE-ProRule" id="PRU00708"/>
    </source>
</evidence>
<dbReference type="FunFam" id="1.25.40.10:FF:000031">
    <property type="entry name" value="Pentatricopeptide repeat-containing protein mitochondrial"/>
    <property type="match status" value="1"/>
</dbReference>
<comment type="similarity">
    <text evidence="1">Belongs to the PPR family. PCMP-H subfamily.</text>
</comment>
<dbReference type="GO" id="GO:0003723">
    <property type="term" value="F:RNA binding"/>
    <property type="evidence" value="ECO:0007669"/>
    <property type="project" value="InterPro"/>
</dbReference>
<dbReference type="InterPro" id="IPR046849">
    <property type="entry name" value="E2_motif"/>
</dbReference>
<dbReference type="Pfam" id="PF20430">
    <property type="entry name" value="Eplus_motif"/>
    <property type="match status" value="1"/>
</dbReference>